<accession>A0A077ZZK4</accession>
<sequence>MIAPSLSNSQLSVVSLDASSTHNSQVPSILTLCDIYLQINEFAENSLSASAQKSPFCVCGEYQPTILSLLSLLCRSLNLLASASKFKSDWWYIITEQGNKATKGKDYFTYI</sequence>
<protein>
    <submittedName>
        <fullName evidence="1">Uncharacterized protein</fullName>
    </submittedName>
</protein>
<dbReference type="InParanoid" id="A0A077ZZK4"/>
<proteinExistence type="predicted"/>
<name>A0A077ZZK4_STYLE</name>
<dbReference type="EMBL" id="CCKQ01003541">
    <property type="protein sequence ID" value="CDW74668.1"/>
    <property type="molecule type" value="Genomic_DNA"/>
</dbReference>
<dbReference type="Proteomes" id="UP000039865">
    <property type="component" value="Unassembled WGS sequence"/>
</dbReference>
<gene>
    <name evidence="1" type="primary">Contig11408.g12195</name>
    <name evidence="1" type="ORF">STYLEM_3650</name>
</gene>
<organism evidence="1 2">
    <name type="scientific">Stylonychia lemnae</name>
    <name type="common">Ciliate</name>
    <dbReference type="NCBI Taxonomy" id="5949"/>
    <lineage>
        <taxon>Eukaryota</taxon>
        <taxon>Sar</taxon>
        <taxon>Alveolata</taxon>
        <taxon>Ciliophora</taxon>
        <taxon>Intramacronucleata</taxon>
        <taxon>Spirotrichea</taxon>
        <taxon>Stichotrichia</taxon>
        <taxon>Sporadotrichida</taxon>
        <taxon>Oxytrichidae</taxon>
        <taxon>Stylonychinae</taxon>
        <taxon>Stylonychia</taxon>
    </lineage>
</organism>
<keyword evidence="2" id="KW-1185">Reference proteome</keyword>
<dbReference type="AlphaFoldDB" id="A0A077ZZK4"/>
<evidence type="ECO:0000313" key="1">
    <source>
        <dbReference type="EMBL" id="CDW74668.1"/>
    </source>
</evidence>
<evidence type="ECO:0000313" key="2">
    <source>
        <dbReference type="Proteomes" id="UP000039865"/>
    </source>
</evidence>
<reference evidence="1 2" key="1">
    <citation type="submission" date="2014-06" db="EMBL/GenBank/DDBJ databases">
        <authorList>
            <person name="Swart Estienne"/>
        </authorList>
    </citation>
    <scope>NUCLEOTIDE SEQUENCE [LARGE SCALE GENOMIC DNA]</scope>
    <source>
        <strain evidence="1 2">130c</strain>
    </source>
</reference>